<comment type="cofactor">
    <cofactor evidence="1 8">
        <name>Mg(2+)</name>
        <dbReference type="ChEBI" id="CHEBI:18420"/>
    </cofactor>
</comment>
<dbReference type="GO" id="GO:0006370">
    <property type="term" value="P:7-methylguanosine mRNA capping"/>
    <property type="evidence" value="ECO:0007669"/>
    <property type="project" value="UniProtKB-UniRule"/>
</dbReference>
<comment type="subcellular location">
    <subcellularLocation>
        <location evidence="2 8">Nucleus</location>
    </subcellularLocation>
</comment>
<dbReference type="GO" id="GO:0004651">
    <property type="term" value="F:polynucleotide 5'-phosphatase activity"/>
    <property type="evidence" value="ECO:0007669"/>
    <property type="project" value="UniProtKB-UniRule"/>
</dbReference>
<dbReference type="InterPro" id="IPR040343">
    <property type="entry name" value="Cet1/Ctl1"/>
</dbReference>
<proteinExistence type="inferred from homology"/>
<dbReference type="PANTHER" id="PTHR28118:SF1">
    <property type="entry name" value="POLYNUCLEOTIDE 5'-TRIPHOSPHATASE CTL1-RELATED"/>
    <property type="match status" value="1"/>
</dbReference>
<keyword evidence="6 8" id="KW-0539">Nucleus</keyword>
<dbReference type="InterPro" id="IPR033469">
    <property type="entry name" value="CYTH-like_dom_sf"/>
</dbReference>
<evidence type="ECO:0000256" key="9">
    <source>
        <dbReference type="SAM" id="MobiDB-lite"/>
    </source>
</evidence>
<evidence type="ECO:0000259" key="10">
    <source>
        <dbReference type="Pfam" id="PF02940"/>
    </source>
</evidence>
<dbReference type="InterPro" id="IPR037009">
    <property type="entry name" value="mRNA_triPase_Cet1_sf"/>
</dbReference>
<dbReference type="GO" id="GO:0031533">
    <property type="term" value="C:mRNA capping enzyme complex"/>
    <property type="evidence" value="ECO:0007669"/>
    <property type="project" value="UniProtKB-UniRule"/>
</dbReference>
<dbReference type="PANTHER" id="PTHR28118">
    <property type="entry name" value="POLYNUCLEOTIDE 5'-TRIPHOSPHATASE-RELATED"/>
    <property type="match status" value="1"/>
</dbReference>
<comment type="function">
    <text evidence="8">First step of mRNA capping. Converts the 5'-triphosphate end of a nascent mRNA chain into a diphosphate end.</text>
</comment>
<dbReference type="Pfam" id="PF02940">
    <property type="entry name" value="mRNA_triPase"/>
    <property type="match status" value="1"/>
</dbReference>
<dbReference type="EC" id="3.6.1.74" evidence="8"/>
<feature type="region of interest" description="Disordered" evidence="9">
    <location>
        <begin position="24"/>
        <end position="121"/>
    </location>
</feature>
<evidence type="ECO:0000313" key="11">
    <source>
        <dbReference type="EMBL" id="CAI6335942.1"/>
    </source>
</evidence>
<evidence type="ECO:0000256" key="5">
    <source>
        <dbReference type="ARBA" id="ARBA00022801"/>
    </source>
</evidence>
<protein>
    <recommendedName>
        <fullName evidence="8">mRNA-capping enzyme subunit beta</fullName>
        <ecNumber evidence="8">3.6.1.74</ecNumber>
    </recommendedName>
    <alternativeName>
        <fullName evidence="8">mRNA 5'-phosphatase</fullName>
    </alternativeName>
    <alternativeName>
        <fullName evidence="8">mRNA 5'-triphosphate monophosphatase</fullName>
    </alternativeName>
</protein>
<dbReference type="Gene3D" id="3.20.100.10">
    <property type="entry name" value="mRNA triphosphatase Cet1-like"/>
    <property type="match status" value="1"/>
</dbReference>
<evidence type="ECO:0000256" key="8">
    <source>
        <dbReference type="RuleBase" id="RU367053"/>
    </source>
</evidence>
<dbReference type="AlphaFoldDB" id="A0A9W4UJP9"/>
<keyword evidence="8" id="KW-0506">mRNA capping</keyword>
<evidence type="ECO:0000256" key="3">
    <source>
        <dbReference type="ARBA" id="ARBA00006345"/>
    </source>
</evidence>
<sequence length="474" mass="53388">MISELVPPPSARLGKRKAEVCAPFEASKKPRHINSAHQPSSDRANMDIAALVNPQPEGLLRRSSSGTHNGVASSPITPSVTLPTRPPSSSSKVMTGKRKRHDPKPIWAFREDETDSDGNTFNQYQDKLQKLRPQPATPQQPLAPPQARPHPPAAHNSALASNGSGPKPPISNDLTGYARPVSDDAEVYDEVSRKVCDFIWTGVIDNPLVRKAISESEGTQIEVEARWGQMKERDTGMRIQGVHMTETVINPGYATDRTKFESTMTMEQHKRMNGYLNNQVQKSASNPSRARVDYKHTREIDQLYELNQEGFSLLPPAVREIVQASKRRPRVRVTRDAKEPSKILNTIIKTPLENLEISSPQTEWDYRIGVNLEIKYPGPIDNLVPVVEQGKSIESMKRYKDRVSYSWLNAYQIDLTQVRQGDNKNHELEFELDSDVLLKNGDHILQTKQPSNYENLIKGMMNNLRVMSREITPQ</sequence>
<comment type="similarity">
    <text evidence="3 8">Belongs to the fungal TPase family.</text>
</comment>
<evidence type="ECO:0000256" key="4">
    <source>
        <dbReference type="ARBA" id="ARBA00022664"/>
    </source>
</evidence>
<dbReference type="SUPFAM" id="SSF55154">
    <property type="entry name" value="CYTH-like phosphatases"/>
    <property type="match status" value="1"/>
</dbReference>
<feature type="domain" description="mRNA triphosphatase Cet1-like" evidence="10">
    <location>
        <begin position="189"/>
        <end position="432"/>
    </location>
</feature>
<dbReference type="GO" id="GO:0140818">
    <property type="term" value="F:mRNA 5'-triphosphate monophosphatase activity"/>
    <property type="evidence" value="ECO:0007669"/>
    <property type="project" value="UniProtKB-EC"/>
</dbReference>
<comment type="subunit">
    <text evidence="8">Heterodimer. The mRNA-capping enzyme is composed of two separate chains alpha and beta, respectively a mRNA guanylyltransferase and an mRNA 5'-triphosphate monophosphatase.</text>
</comment>
<evidence type="ECO:0000256" key="6">
    <source>
        <dbReference type="ARBA" id="ARBA00023242"/>
    </source>
</evidence>
<feature type="region of interest" description="Disordered" evidence="9">
    <location>
        <begin position="133"/>
        <end position="177"/>
    </location>
</feature>
<dbReference type="Proteomes" id="UP001152607">
    <property type="component" value="Unassembled WGS sequence"/>
</dbReference>
<keyword evidence="4 8" id="KW-0507">mRNA processing</keyword>
<keyword evidence="5 8" id="KW-0378">Hydrolase</keyword>
<dbReference type="CDD" id="cd07470">
    <property type="entry name" value="CYTH-like_mRNA_RTPase"/>
    <property type="match status" value="1"/>
</dbReference>
<dbReference type="EMBL" id="CAOQHR010000006">
    <property type="protein sequence ID" value="CAI6335942.1"/>
    <property type="molecule type" value="Genomic_DNA"/>
</dbReference>
<evidence type="ECO:0000313" key="12">
    <source>
        <dbReference type="Proteomes" id="UP001152607"/>
    </source>
</evidence>
<keyword evidence="12" id="KW-1185">Reference proteome</keyword>
<reference evidence="11" key="1">
    <citation type="submission" date="2023-01" db="EMBL/GenBank/DDBJ databases">
        <authorList>
            <person name="Van Ghelder C."/>
            <person name="Rancurel C."/>
        </authorList>
    </citation>
    <scope>NUCLEOTIDE SEQUENCE</scope>
    <source>
        <strain evidence="11">CNCM I-4278</strain>
    </source>
</reference>
<dbReference type="OrthoDB" id="272147at2759"/>
<evidence type="ECO:0000256" key="1">
    <source>
        <dbReference type="ARBA" id="ARBA00001946"/>
    </source>
</evidence>
<evidence type="ECO:0000256" key="7">
    <source>
        <dbReference type="ARBA" id="ARBA00047740"/>
    </source>
</evidence>
<feature type="compositionally biased region" description="Polar residues" evidence="9">
    <location>
        <begin position="62"/>
        <end position="93"/>
    </location>
</feature>
<evidence type="ECO:0000256" key="2">
    <source>
        <dbReference type="ARBA" id="ARBA00004123"/>
    </source>
</evidence>
<comment type="caution">
    <text evidence="11">The sequence shown here is derived from an EMBL/GenBank/DDBJ whole genome shotgun (WGS) entry which is preliminary data.</text>
</comment>
<name>A0A9W4UJP9_9PLEO</name>
<dbReference type="InterPro" id="IPR004206">
    <property type="entry name" value="mRNA_triPase_Cet1"/>
</dbReference>
<feature type="compositionally biased region" description="Pro residues" evidence="9">
    <location>
        <begin position="135"/>
        <end position="152"/>
    </location>
</feature>
<accession>A0A9W4UJP9</accession>
<organism evidence="11 12">
    <name type="scientific">Periconia digitata</name>
    <dbReference type="NCBI Taxonomy" id="1303443"/>
    <lineage>
        <taxon>Eukaryota</taxon>
        <taxon>Fungi</taxon>
        <taxon>Dikarya</taxon>
        <taxon>Ascomycota</taxon>
        <taxon>Pezizomycotina</taxon>
        <taxon>Dothideomycetes</taxon>
        <taxon>Pleosporomycetidae</taxon>
        <taxon>Pleosporales</taxon>
        <taxon>Massarineae</taxon>
        <taxon>Periconiaceae</taxon>
        <taxon>Periconia</taxon>
    </lineage>
</organism>
<gene>
    <name evidence="11" type="ORF">PDIGIT_LOCUS9030</name>
</gene>
<comment type="catalytic activity">
    <reaction evidence="7">
        <text>a 5'-end triphospho-ribonucleoside in mRNA + H2O = a 5'-end diphospho-ribonucleoside in mRNA + phosphate + H(+)</text>
        <dbReference type="Rhea" id="RHEA:67004"/>
        <dbReference type="Rhea" id="RHEA-COMP:17164"/>
        <dbReference type="Rhea" id="RHEA-COMP:17165"/>
        <dbReference type="ChEBI" id="CHEBI:15377"/>
        <dbReference type="ChEBI" id="CHEBI:15378"/>
        <dbReference type="ChEBI" id="CHEBI:43474"/>
        <dbReference type="ChEBI" id="CHEBI:167616"/>
        <dbReference type="ChEBI" id="CHEBI:167618"/>
        <dbReference type="EC" id="3.6.1.74"/>
    </reaction>
    <physiologicalReaction direction="left-to-right" evidence="7">
        <dbReference type="Rhea" id="RHEA:67005"/>
    </physiologicalReaction>
</comment>